<protein>
    <submittedName>
        <fullName evidence="2">Uncharacterized protein</fullName>
    </submittedName>
</protein>
<name>A0ABR2M0J5_9ASPA</name>
<feature type="chain" id="PRO_5046223782" evidence="1">
    <location>
        <begin position="27"/>
        <end position="104"/>
    </location>
</feature>
<dbReference type="Proteomes" id="UP001412067">
    <property type="component" value="Unassembled WGS sequence"/>
</dbReference>
<comment type="caution">
    <text evidence="2">The sequence shown here is derived from an EMBL/GenBank/DDBJ whole genome shotgun (WGS) entry which is preliminary data.</text>
</comment>
<reference evidence="2 3" key="1">
    <citation type="journal article" date="2022" name="Nat. Plants">
        <title>Genomes of leafy and leafless Platanthera orchids illuminate the evolution of mycoheterotrophy.</title>
        <authorList>
            <person name="Li M.H."/>
            <person name="Liu K.W."/>
            <person name="Li Z."/>
            <person name="Lu H.C."/>
            <person name="Ye Q.L."/>
            <person name="Zhang D."/>
            <person name="Wang J.Y."/>
            <person name="Li Y.F."/>
            <person name="Zhong Z.M."/>
            <person name="Liu X."/>
            <person name="Yu X."/>
            <person name="Liu D.K."/>
            <person name="Tu X.D."/>
            <person name="Liu B."/>
            <person name="Hao Y."/>
            <person name="Liao X.Y."/>
            <person name="Jiang Y.T."/>
            <person name="Sun W.H."/>
            <person name="Chen J."/>
            <person name="Chen Y.Q."/>
            <person name="Ai Y."/>
            <person name="Zhai J.W."/>
            <person name="Wu S.S."/>
            <person name="Zhou Z."/>
            <person name="Hsiao Y.Y."/>
            <person name="Wu W.L."/>
            <person name="Chen Y.Y."/>
            <person name="Lin Y.F."/>
            <person name="Hsu J.L."/>
            <person name="Li C.Y."/>
            <person name="Wang Z.W."/>
            <person name="Zhao X."/>
            <person name="Zhong W.Y."/>
            <person name="Ma X.K."/>
            <person name="Ma L."/>
            <person name="Huang J."/>
            <person name="Chen G.Z."/>
            <person name="Huang M.Z."/>
            <person name="Huang L."/>
            <person name="Peng D.H."/>
            <person name="Luo Y.B."/>
            <person name="Zou S.Q."/>
            <person name="Chen S.P."/>
            <person name="Lan S."/>
            <person name="Tsai W.C."/>
            <person name="Van de Peer Y."/>
            <person name="Liu Z.J."/>
        </authorList>
    </citation>
    <scope>NUCLEOTIDE SEQUENCE [LARGE SCALE GENOMIC DNA]</scope>
    <source>
        <strain evidence="2">Lor288</strain>
    </source>
</reference>
<accession>A0ABR2M0J5</accession>
<evidence type="ECO:0000313" key="2">
    <source>
        <dbReference type="EMBL" id="KAK8956011.1"/>
    </source>
</evidence>
<organism evidence="2 3">
    <name type="scientific">Platanthera guangdongensis</name>
    <dbReference type="NCBI Taxonomy" id="2320717"/>
    <lineage>
        <taxon>Eukaryota</taxon>
        <taxon>Viridiplantae</taxon>
        <taxon>Streptophyta</taxon>
        <taxon>Embryophyta</taxon>
        <taxon>Tracheophyta</taxon>
        <taxon>Spermatophyta</taxon>
        <taxon>Magnoliopsida</taxon>
        <taxon>Liliopsida</taxon>
        <taxon>Asparagales</taxon>
        <taxon>Orchidaceae</taxon>
        <taxon>Orchidoideae</taxon>
        <taxon>Orchideae</taxon>
        <taxon>Orchidinae</taxon>
        <taxon>Platanthera</taxon>
    </lineage>
</organism>
<gene>
    <name evidence="2" type="ORF">KSP40_PGU019207</name>
</gene>
<evidence type="ECO:0000256" key="1">
    <source>
        <dbReference type="SAM" id="SignalP"/>
    </source>
</evidence>
<keyword evidence="3" id="KW-1185">Reference proteome</keyword>
<evidence type="ECO:0000313" key="3">
    <source>
        <dbReference type="Proteomes" id="UP001412067"/>
    </source>
</evidence>
<keyword evidence="1" id="KW-0732">Signal</keyword>
<proteinExistence type="predicted"/>
<dbReference type="EMBL" id="JBBWWR010000013">
    <property type="protein sequence ID" value="KAK8956011.1"/>
    <property type="molecule type" value="Genomic_DNA"/>
</dbReference>
<sequence>MRLPIGLHRVAFGALVALPLLLTVLSEKVLFDSGEVAQGSGWLMVDAGRLRAEIHPPANFFTGFLLQLPRQIVPPPVKLQVLLSLESFVAHLAHESICRHKCFG</sequence>
<feature type="signal peptide" evidence="1">
    <location>
        <begin position="1"/>
        <end position="26"/>
    </location>
</feature>